<evidence type="ECO:0000259" key="7">
    <source>
        <dbReference type="Pfam" id="PF13229"/>
    </source>
</evidence>
<dbReference type="Proteomes" id="UP000002215">
    <property type="component" value="Chromosome"/>
</dbReference>
<reference evidence="9 10" key="2">
    <citation type="journal article" date="2010" name="Stand. Genomic Sci.">
        <title>Complete genome sequence of Chitinophaga pinensis type strain (UQM 2034).</title>
        <authorList>
            <person name="Glavina Del Rio T."/>
            <person name="Abt B."/>
            <person name="Spring S."/>
            <person name="Lapidus A."/>
            <person name="Nolan M."/>
            <person name="Tice H."/>
            <person name="Copeland A."/>
            <person name="Cheng J.F."/>
            <person name="Chen F."/>
            <person name="Bruce D."/>
            <person name="Goodwin L."/>
            <person name="Pitluck S."/>
            <person name="Ivanova N."/>
            <person name="Mavromatis K."/>
            <person name="Mikhailova N."/>
            <person name="Pati A."/>
            <person name="Chen A."/>
            <person name="Palaniappan K."/>
            <person name="Land M."/>
            <person name="Hauser L."/>
            <person name="Chang Y.J."/>
            <person name="Jeffries C.D."/>
            <person name="Chain P."/>
            <person name="Saunders E."/>
            <person name="Detter J.C."/>
            <person name="Brettin T."/>
            <person name="Rohde M."/>
            <person name="Goker M."/>
            <person name="Bristow J."/>
            <person name="Eisen J.A."/>
            <person name="Markowitz V."/>
            <person name="Hugenholtz P."/>
            <person name="Kyrpides N.C."/>
            <person name="Klenk H.P."/>
            <person name="Lucas S."/>
        </authorList>
    </citation>
    <scope>NUCLEOTIDE SEQUENCE [LARGE SCALE GENOMIC DNA]</scope>
    <source>
        <strain evidence="10">ATCC 43595 / DSM 2588 / LMG 13176 / NBRC 15968 / NCIMB 11800 / UQM 2034</strain>
    </source>
</reference>
<dbReference type="Pfam" id="PF23764">
    <property type="entry name" value="Beta-barrel_GLAA-B_II"/>
    <property type="match status" value="1"/>
</dbReference>
<accession>A0A979G733</accession>
<evidence type="ECO:0000259" key="8">
    <source>
        <dbReference type="Pfam" id="PF23764"/>
    </source>
</evidence>
<evidence type="ECO:0000256" key="4">
    <source>
        <dbReference type="ARBA" id="ARBA00022801"/>
    </source>
</evidence>
<sequence length="589" mass="65863">MKKLISITILLFSLNSYCQHVYYINPDTGNDQNTGTATTEAWKSFKRLETLSAGTTVELLAGGAFDQSMLIRAKGTQQSPVKIKFAPGDYHFYSDHIEKRQLHISNTNDRPYEPKAIALFFDSCRYVQVVGTGARVILHGKMIETFVNHCDHISISGLSFDYNRPTVSELQITNVGEGYADALIHPDSKYSIKDSLITWIGDGWQYQPDGYWQVLNPLTNDLSRMDMPMAALRFVQLKDRAVRIYFKKEAGFKKGFVYQNRDVTRDCAAFFMQYSKNIQLDNIRLCFMHGMGVVSQYCENIRMNSVVVRPDGKSGRTCAAWADILHFAGCSGKVEVANAYLSAANDDAINVHGIHLQITEIQQDNKIKVKFAHGQTFGFDAFAAQDSIALIGGESLLAIQDNQVQTVERINDKEFLLTLSKPVAAEVKPGDAVENVSATPEVWIHRTTITRIPTRGILTTTRRKVLIENNRFENIRMSGIFINDDASGWFESGMVKDVTIRKNEFLHCGEPVISVHPENTVSGNTAVHSNITVSGNSFWLHSARLLEAKSTSNIKITGNNLYHASSVDSVLKFVDCSGVFVSGNRLRRK</sequence>
<dbReference type="KEGG" id="cpi:Cpin_4392"/>
<dbReference type="GO" id="GO:0004557">
    <property type="term" value="F:alpha-galactosidase activity"/>
    <property type="evidence" value="ECO:0007669"/>
    <property type="project" value="UniProtKB-EC"/>
</dbReference>
<dbReference type="RefSeq" id="WP_012792006.1">
    <property type="nucleotide sequence ID" value="NC_013132.1"/>
</dbReference>
<reference evidence="10" key="1">
    <citation type="submission" date="2009-08" db="EMBL/GenBank/DDBJ databases">
        <title>The complete genome of Chitinophaga pinensis DSM 2588.</title>
        <authorList>
            <consortium name="US DOE Joint Genome Institute (JGI-PGF)"/>
            <person name="Lucas S."/>
            <person name="Copeland A."/>
            <person name="Lapidus A."/>
            <person name="Glavina del Rio T."/>
            <person name="Dalin E."/>
            <person name="Tice H."/>
            <person name="Bruce D."/>
            <person name="Goodwin L."/>
            <person name="Pitluck S."/>
            <person name="Kyrpides N."/>
            <person name="Mavromatis K."/>
            <person name="Ivanova N."/>
            <person name="Mikhailova N."/>
            <person name="Sims D."/>
            <person name="Meinche L."/>
            <person name="Brettin T."/>
            <person name="Detter J.C."/>
            <person name="Han C."/>
            <person name="Larimer F."/>
            <person name="Land M."/>
            <person name="Hauser L."/>
            <person name="Markowitz V."/>
            <person name="Cheng J.-F."/>
            <person name="Hugenholtz P."/>
            <person name="Woyke T."/>
            <person name="Wu D."/>
            <person name="Spring S."/>
            <person name="Klenk H.-P."/>
            <person name="Eisen J.A."/>
        </authorList>
    </citation>
    <scope>NUCLEOTIDE SEQUENCE [LARGE SCALE GENOMIC DNA]</scope>
    <source>
        <strain evidence="10">ATCC 43595 / DSM 2588 / LMG 13176 / NBRC 15968 / NCIMB 11800 / UQM 2034</strain>
    </source>
</reference>
<evidence type="ECO:0000256" key="6">
    <source>
        <dbReference type="SAM" id="SignalP"/>
    </source>
</evidence>
<protein>
    <submittedName>
        <fullName evidence="9">Alpha-galactosidase</fullName>
        <ecNumber evidence="9">3.2.1.22</ecNumber>
    </submittedName>
</protein>
<dbReference type="SUPFAM" id="SSF51126">
    <property type="entry name" value="Pectin lyase-like"/>
    <property type="match status" value="1"/>
</dbReference>
<dbReference type="EC" id="3.2.1.22" evidence="9"/>
<keyword evidence="6" id="KW-0732">Signal</keyword>
<dbReference type="Gene3D" id="2.160.20.10">
    <property type="entry name" value="Single-stranded right-handed beta-helix, Pectin lyase-like"/>
    <property type="match status" value="3"/>
</dbReference>
<dbReference type="InterPro" id="IPR011050">
    <property type="entry name" value="Pectin_lyase_fold/virulence"/>
</dbReference>
<evidence type="ECO:0000256" key="5">
    <source>
        <dbReference type="ARBA" id="ARBA00023295"/>
    </source>
</evidence>
<keyword evidence="3" id="KW-0677">Repeat</keyword>
<dbReference type="InterPro" id="IPR006626">
    <property type="entry name" value="PbH1"/>
</dbReference>
<feature type="domain" description="GLAA-B beta-barrel" evidence="8">
    <location>
        <begin position="366"/>
        <end position="433"/>
    </location>
</feature>
<keyword evidence="4 9" id="KW-0378">Hydrolase</keyword>
<feature type="chain" id="PRO_5036870949" evidence="6">
    <location>
        <begin position="19"/>
        <end position="589"/>
    </location>
</feature>
<gene>
    <name evidence="9" type="ordered locus">Cpin_4392</name>
</gene>
<dbReference type="Pfam" id="PF13229">
    <property type="entry name" value="Beta_helix"/>
    <property type="match status" value="1"/>
</dbReference>
<proteinExistence type="predicted"/>
<feature type="signal peptide" evidence="6">
    <location>
        <begin position="1"/>
        <end position="18"/>
    </location>
</feature>
<dbReference type="AlphaFoldDB" id="A0A979G733"/>
<comment type="catalytic activity">
    <reaction evidence="1">
        <text>Hydrolysis of terminal, non-reducing alpha-D-galactose residues in alpha-D-galactosides, including galactose oligosaccharides, galactomannans and galactolipids.</text>
        <dbReference type="EC" id="3.2.1.22"/>
    </reaction>
</comment>
<comment type="catalytic activity">
    <reaction evidence="2">
        <text>Hydrolysis of terminal, non-reducing branched (1-&gt;3)-alpha-D-galactosidic residues, producing free D-galactose.</text>
        <dbReference type="EC" id="3.2.1.n1"/>
    </reaction>
</comment>
<dbReference type="InterPro" id="IPR056441">
    <property type="entry name" value="Beta-barrel_GLAA-B_II"/>
</dbReference>
<evidence type="ECO:0000256" key="3">
    <source>
        <dbReference type="ARBA" id="ARBA00022737"/>
    </source>
</evidence>
<dbReference type="InterPro" id="IPR039448">
    <property type="entry name" value="Beta_helix"/>
</dbReference>
<keyword evidence="5 9" id="KW-0326">Glycosidase</keyword>
<evidence type="ECO:0000256" key="2">
    <source>
        <dbReference type="ARBA" id="ARBA00001271"/>
    </source>
</evidence>
<evidence type="ECO:0000313" key="10">
    <source>
        <dbReference type="Proteomes" id="UP000002215"/>
    </source>
</evidence>
<evidence type="ECO:0000256" key="1">
    <source>
        <dbReference type="ARBA" id="ARBA00001255"/>
    </source>
</evidence>
<feature type="domain" description="Right handed beta helix" evidence="7">
    <location>
        <begin position="442"/>
        <end position="584"/>
    </location>
</feature>
<name>A0A979G733_CHIPD</name>
<dbReference type="EMBL" id="CP001699">
    <property type="protein sequence ID" value="ACU61838.1"/>
    <property type="molecule type" value="Genomic_DNA"/>
</dbReference>
<organism evidence="9 10">
    <name type="scientific">Chitinophaga pinensis (strain ATCC 43595 / DSM 2588 / LMG 13176 / NBRC 15968 / NCIMB 11800 / UQM 2034)</name>
    <dbReference type="NCBI Taxonomy" id="485918"/>
    <lineage>
        <taxon>Bacteria</taxon>
        <taxon>Pseudomonadati</taxon>
        <taxon>Bacteroidota</taxon>
        <taxon>Chitinophagia</taxon>
        <taxon>Chitinophagales</taxon>
        <taxon>Chitinophagaceae</taxon>
        <taxon>Chitinophaga</taxon>
    </lineage>
</organism>
<evidence type="ECO:0000313" key="9">
    <source>
        <dbReference type="EMBL" id="ACU61838.1"/>
    </source>
</evidence>
<dbReference type="SMART" id="SM00710">
    <property type="entry name" value="PbH1"/>
    <property type="match status" value="5"/>
</dbReference>
<dbReference type="OrthoDB" id="9768507at2"/>
<dbReference type="InterPro" id="IPR012334">
    <property type="entry name" value="Pectin_lyas_fold"/>
</dbReference>